<evidence type="ECO:0000256" key="1">
    <source>
        <dbReference type="SAM" id="Phobius"/>
    </source>
</evidence>
<gene>
    <name evidence="2" type="ORF">FB473_002652</name>
</gene>
<evidence type="ECO:0000313" key="2">
    <source>
        <dbReference type="EMBL" id="NIH58007.1"/>
    </source>
</evidence>
<feature type="transmembrane region" description="Helical" evidence="1">
    <location>
        <begin position="20"/>
        <end position="38"/>
    </location>
</feature>
<keyword evidence="1" id="KW-1133">Transmembrane helix</keyword>
<keyword evidence="1" id="KW-0812">Transmembrane</keyword>
<reference evidence="2 3" key="1">
    <citation type="submission" date="2020-02" db="EMBL/GenBank/DDBJ databases">
        <title>Sequencing the genomes of 1000 actinobacteria strains.</title>
        <authorList>
            <person name="Klenk H.-P."/>
        </authorList>
    </citation>
    <scope>NUCLEOTIDE SEQUENCE [LARGE SCALE GENOMIC DNA]</scope>
    <source>
        <strain evidence="2 3">DSM 19609</strain>
    </source>
</reference>
<organism evidence="2 3">
    <name type="scientific">Brooklawnia cerclae</name>
    <dbReference type="NCBI Taxonomy" id="349934"/>
    <lineage>
        <taxon>Bacteria</taxon>
        <taxon>Bacillati</taxon>
        <taxon>Actinomycetota</taxon>
        <taxon>Actinomycetes</taxon>
        <taxon>Propionibacteriales</taxon>
        <taxon>Propionibacteriaceae</taxon>
        <taxon>Brooklawnia</taxon>
    </lineage>
</organism>
<dbReference type="EMBL" id="JAAMOZ010000001">
    <property type="protein sequence ID" value="NIH58007.1"/>
    <property type="molecule type" value="Genomic_DNA"/>
</dbReference>
<name>A0ABX0SHX0_9ACTN</name>
<protein>
    <recommendedName>
        <fullName evidence="4">ATP synthase F0 subunit 6</fullName>
    </recommendedName>
</protein>
<dbReference type="Proteomes" id="UP000749311">
    <property type="component" value="Unassembled WGS sequence"/>
</dbReference>
<keyword evidence="3" id="KW-1185">Reference proteome</keyword>
<evidence type="ECO:0000313" key="3">
    <source>
        <dbReference type="Proteomes" id="UP000749311"/>
    </source>
</evidence>
<keyword evidence="1" id="KW-0472">Membrane</keyword>
<proteinExistence type="predicted"/>
<evidence type="ECO:0008006" key="4">
    <source>
        <dbReference type="Google" id="ProtNLM"/>
    </source>
</evidence>
<accession>A0ABX0SHX0</accession>
<comment type="caution">
    <text evidence="2">The sequence shown here is derived from an EMBL/GenBank/DDBJ whole genome shotgun (WGS) entry which is preliminary data.</text>
</comment>
<sequence length="82" mass="9604">MKLDWQTMLGDLFQGMQPVLPYLIPLILLIVFVSWPMPGRGPGLFARRDVWRRFKFEPRRVVLERCAGPTFRRAPAFGSSRR</sequence>